<evidence type="ECO:0000313" key="2">
    <source>
        <dbReference type="Proteomes" id="UP000828390"/>
    </source>
</evidence>
<reference evidence="1" key="1">
    <citation type="journal article" date="2019" name="bioRxiv">
        <title>The Genome of the Zebra Mussel, Dreissena polymorpha: A Resource for Invasive Species Research.</title>
        <authorList>
            <person name="McCartney M.A."/>
            <person name="Auch B."/>
            <person name="Kono T."/>
            <person name="Mallez S."/>
            <person name="Zhang Y."/>
            <person name="Obille A."/>
            <person name="Becker A."/>
            <person name="Abrahante J.E."/>
            <person name="Garbe J."/>
            <person name="Badalamenti J.P."/>
            <person name="Herman A."/>
            <person name="Mangelson H."/>
            <person name="Liachko I."/>
            <person name="Sullivan S."/>
            <person name="Sone E.D."/>
            <person name="Koren S."/>
            <person name="Silverstein K.A.T."/>
            <person name="Beckman K.B."/>
            <person name="Gohl D.M."/>
        </authorList>
    </citation>
    <scope>NUCLEOTIDE SEQUENCE</scope>
    <source>
        <strain evidence="1">Duluth1</strain>
        <tissue evidence="1">Whole animal</tissue>
    </source>
</reference>
<proteinExistence type="predicted"/>
<name>A0A9D4F9Y2_DREPO</name>
<dbReference type="AlphaFoldDB" id="A0A9D4F9Y2"/>
<reference evidence="1" key="2">
    <citation type="submission" date="2020-11" db="EMBL/GenBank/DDBJ databases">
        <authorList>
            <person name="McCartney M.A."/>
            <person name="Auch B."/>
            <person name="Kono T."/>
            <person name="Mallez S."/>
            <person name="Becker A."/>
            <person name="Gohl D.M."/>
            <person name="Silverstein K.A.T."/>
            <person name="Koren S."/>
            <person name="Bechman K.B."/>
            <person name="Herman A."/>
            <person name="Abrahante J.E."/>
            <person name="Garbe J."/>
        </authorList>
    </citation>
    <scope>NUCLEOTIDE SEQUENCE</scope>
    <source>
        <strain evidence="1">Duluth1</strain>
        <tissue evidence="1">Whole animal</tissue>
    </source>
</reference>
<accession>A0A9D4F9Y2</accession>
<keyword evidence="2" id="KW-1185">Reference proteome</keyword>
<comment type="caution">
    <text evidence="1">The sequence shown here is derived from an EMBL/GenBank/DDBJ whole genome shotgun (WGS) entry which is preliminary data.</text>
</comment>
<evidence type="ECO:0000313" key="1">
    <source>
        <dbReference type="EMBL" id="KAH3794873.1"/>
    </source>
</evidence>
<protein>
    <submittedName>
        <fullName evidence="1">Uncharacterized protein</fullName>
    </submittedName>
</protein>
<sequence>MTLATKAFRDLPEDYMYRQAILRFCHGCFNAIAGEMAANTRPSTMEAAVDKVKWAVHTHTAVHGRAKRDVRQTTVQDISQGWFLYSVKEESQSPTGQSTLTPLGACEKRLDTIKQ</sequence>
<dbReference type="Proteomes" id="UP000828390">
    <property type="component" value="Unassembled WGS sequence"/>
</dbReference>
<organism evidence="1 2">
    <name type="scientific">Dreissena polymorpha</name>
    <name type="common">Zebra mussel</name>
    <name type="synonym">Mytilus polymorpha</name>
    <dbReference type="NCBI Taxonomy" id="45954"/>
    <lineage>
        <taxon>Eukaryota</taxon>
        <taxon>Metazoa</taxon>
        <taxon>Spiralia</taxon>
        <taxon>Lophotrochozoa</taxon>
        <taxon>Mollusca</taxon>
        <taxon>Bivalvia</taxon>
        <taxon>Autobranchia</taxon>
        <taxon>Heteroconchia</taxon>
        <taxon>Euheterodonta</taxon>
        <taxon>Imparidentia</taxon>
        <taxon>Neoheterodontei</taxon>
        <taxon>Myida</taxon>
        <taxon>Dreissenoidea</taxon>
        <taxon>Dreissenidae</taxon>
        <taxon>Dreissena</taxon>
    </lineage>
</organism>
<gene>
    <name evidence="1" type="ORF">DPMN_148411</name>
</gene>
<dbReference type="EMBL" id="JAIWYP010000007">
    <property type="protein sequence ID" value="KAH3794873.1"/>
    <property type="molecule type" value="Genomic_DNA"/>
</dbReference>